<keyword evidence="2" id="KW-1185">Reference proteome</keyword>
<evidence type="ECO:0000313" key="2">
    <source>
        <dbReference type="Proteomes" id="UP001231124"/>
    </source>
</evidence>
<dbReference type="RefSeq" id="WP_238201362.1">
    <property type="nucleotide sequence ID" value="NZ_BPQE01000003.1"/>
</dbReference>
<dbReference type="EMBL" id="JAUSVP010000015">
    <property type="protein sequence ID" value="MDQ0449508.1"/>
    <property type="molecule type" value="Genomic_DNA"/>
</dbReference>
<sequence>MGAEGQIPARKLVTNERTKLTATCLNPAAGGLLTAGVVAPLVAAVFGLGTGPHLSALTLALVQ</sequence>
<evidence type="ECO:0000313" key="1">
    <source>
        <dbReference type="EMBL" id="MDQ0449508.1"/>
    </source>
</evidence>
<accession>A0ABU0I4G3</accession>
<gene>
    <name evidence="1" type="ORF">QO012_004027</name>
</gene>
<proteinExistence type="predicted"/>
<protein>
    <submittedName>
        <fullName evidence="1">Uncharacterized protein</fullName>
    </submittedName>
</protein>
<reference evidence="1 2" key="1">
    <citation type="submission" date="2023-07" db="EMBL/GenBank/DDBJ databases">
        <title>Genomic Encyclopedia of Type Strains, Phase IV (KMG-IV): sequencing the most valuable type-strain genomes for metagenomic binning, comparative biology and taxonomic classification.</title>
        <authorList>
            <person name="Goeker M."/>
        </authorList>
    </citation>
    <scope>NUCLEOTIDE SEQUENCE [LARGE SCALE GENOMIC DNA]</scope>
    <source>
        <strain evidence="1 2">DSM 19013</strain>
    </source>
</reference>
<dbReference type="Proteomes" id="UP001231124">
    <property type="component" value="Unassembled WGS sequence"/>
</dbReference>
<name>A0ABU0I4G3_9HYPH</name>
<comment type="caution">
    <text evidence="1">The sequence shown here is derived from an EMBL/GenBank/DDBJ whole genome shotgun (WGS) entry which is preliminary data.</text>
</comment>
<organism evidence="1 2">
    <name type="scientific">Methylobacterium aerolatum</name>
    <dbReference type="NCBI Taxonomy" id="418708"/>
    <lineage>
        <taxon>Bacteria</taxon>
        <taxon>Pseudomonadati</taxon>
        <taxon>Pseudomonadota</taxon>
        <taxon>Alphaproteobacteria</taxon>
        <taxon>Hyphomicrobiales</taxon>
        <taxon>Methylobacteriaceae</taxon>
        <taxon>Methylobacterium</taxon>
    </lineage>
</organism>